<feature type="repeat" description="TPR" evidence="8">
    <location>
        <begin position="624"/>
        <end position="657"/>
    </location>
</feature>
<comment type="catalytic activity">
    <reaction evidence="7 9">
        <text>L-arginyl-[protein] + NAD(+) = N(omega)-(ADP-D-ribosyl)-L-arginyl-[protein] + nicotinamide + H(+)</text>
        <dbReference type="Rhea" id="RHEA:19149"/>
        <dbReference type="Rhea" id="RHEA-COMP:10532"/>
        <dbReference type="Rhea" id="RHEA-COMP:15087"/>
        <dbReference type="ChEBI" id="CHEBI:15378"/>
        <dbReference type="ChEBI" id="CHEBI:17154"/>
        <dbReference type="ChEBI" id="CHEBI:29965"/>
        <dbReference type="ChEBI" id="CHEBI:57540"/>
        <dbReference type="ChEBI" id="CHEBI:142554"/>
        <dbReference type="EC" id="2.4.2.31"/>
    </reaction>
</comment>
<keyword evidence="5" id="KW-0677">Repeat</keyword>
<keyword evidence="3 9" id="KW-0808">Transferase</keyword>
<protein>
    <recommendedName>
        <fullName evidence="9">NAD(P)(+)--arginine ADP-ribosyltransferase</fullName>
        <ecNumber evidence="9">2.4.2.31</ecNumber>
    </recommendedName>
    <alternativeName>
        <fullName evidence="9">Mono(ADP-ribosyl)transferase</fullName>
    </alternativeName>
</protein>
<evidence type="ECO:0000256" key="7">
    <source>
        <dbReference type="ARBA" id="ARBA00047597"/>
    </source>
</evidence>
<dbReference type="PROSITE" id="PS50293">
    <property type="entry name" value="TPR_REGION"/>
    <property type="match status" value="8"/>
</dbReference>
<evidence type="ECO:0000256" key="1">
    <source>
        <dbReference type="ARBA" id="ARBA00009558"/>
    </source>
</evidence>
<keyword evidence="9" id="KW-0520">NAD</keyword>
<feature type="repeat" description="TPR" evidence="8">
    <location>
        <begin position="876"/>
        <end position="909"/>
    </location>
</feature>
<evidence type="ECO:0000256" key="2">
    <source>
        <dbReference type="ARBA" id="ARBA00022676"/>
    </source>
</evidence>
<evidence type="ECO:0000256" key="6">
    <source>
        <dbReference type="ARBA" id="ARBA00022803"/>
    </source>
</evidence>
<dbReference type="InterPro" id="IPR011990">
    <property type="entry name" value="TPR-like_helical_dom_sf"/>
</dbReference>
<dbReference type="PANTHER" id="PTHR45641">
    <property type="entry name" value="TETRATRICOPEPTIDE REPEAT PROTEIN (AFU_ORTHOLOGUE AFUA_6G03870)"/>
    <property type="match status" value="1"/>
</dbReference>
<feature type="repeat" description="TPR" evidence="8">
    <location>
        <begin position="750"/>
        <end position="783"/>
    </location>
</feature>
<dbReference type="PROSITE" id="PS51996">
    <property type="entry name" value="TR_MART"/>
    <property type="match status" value="1"/>
</dbReference>
<dbReference type="Proteomes" id="UP000663844">
    <property type="component" value="Unassembled WGS sequence"/>
</dbReference>
<evidence type="ECO:0000256" key="9">
    <source>
        <dbReference type="RuleBase" id="RU361228"/>
    </source>
</evidence>
<dbReference type="GO" id="GO:0016779">
    <property type="term" value="F:nucleotidyltransferase activity"/>
    <property type="evidence" value="ECO:0007669"/>
    <property type="project" value="UniProtKB-KW"/>
</dbReference>
<evidence type="ECO:0000256" key="5">
    <source>
        <dbReference type="ARBA" id="ARBA00022737"/>
    </source>
</evidence>
<dbReference type="PRINTS" id="PR00381">
    <property type="entry name" value="KINESINLIGHT"/>
</dbReference>
<evidence type="ECO:0000313" key="13">
    <source>
        <dbReference type="Proteomes" id="UP000663844"/>
    </source>
</evidence>
<accession>A0A818UXV1</accession>
<gene>
    <name evidence="11" type="ORF">JYZ213_LOCUS28340</name>
    <name evidence="12" type="ORF">OXD698_LOCUS12528</name>
</gene>
<feature type="repeat" description="TPR" evidence="8">
    <location>
        <begin position="792"/>
        <end position="825"/>
    </location>
</feature>
<proteinExistence type="inferred from homology"/>
<evidence type="ECO:0000256" key="3">
    <source>
        <dbReference type="ARBA" id="ARBA00022679"/>
    </source>
</evidence>
<dbReference type="Proteomes" id="UP000663845">
    <property type="component" value="Unassembled WGS sequence"/>
</dbReference>
<evidence type="ECO:0000313" key="12">
    <source>
        <dbReference type="EMBL" id="CAF3704673.1"/>
    </source>
</evidence>
<evidence type="ECO:0000256" key="10">
    <source>
        <dbReference type="SAM" id="MobiDB-lite"/>
    </source>
</evidence>
<dbReference type="Pfam" id="PF01129">
    <property type="entry name" value="ART"/>
    <property type="match status" value="1"/>
</dbReference>
<feature type="repeat" description="TPR" evidence="8">
    <location>
        <begin position="540"/>
        <end position="573"/>
    </location>
</feature>
<dbReference type="EMBL" id="CAJNOG010000410">
    <property type="protein sequence ID" value="CAF1227269.1"/>
    <property type="molecule type" value="Genomic_DNA"/>
</dbReference>
<keyword evidence="2 9" id="KW-0328">Glycosyltransferase</keyword>
<dbReference type="AlphaFoldDB" id="A0A818UXV1"/>
<dbReference type="Pfam" id="PF13374">
    <property type="entry name" value="TPR_10"/>
    <property type="match status" value="3"/>
</dbReference>
<dbReference type="EC" id="2.4.2.31" evidence="9"/>
<feature type="repeat" description="TPR" evidence="8">
    <location>
        <begin position="498"/>
        <end position="531"/>
    </location>
</feature>
<name>A0A818UXV1_9BILA</name>
<feature type="repeat" description="TPR" evidence="8">
    <location>
        <begin position="666"/>
        <end position="699"/>
    </location>
</feature>
<dbReference type="Pfam" id="PF13424">
    <property type="entry name" value="TPR_12"/>
    <property type="match status" value="4"/>
</dbReference>
<feature type="compositionally biased region" description="Polar residues" evidence="10">
    <location>
        <begin position="9"/>
        <end position="22"/>
    </location>
</feature>
<feature type="repeat" description="TPR" evidence="8">
    <location>
        <begin position="582"/>
        <end position="615"/>
    </location>
</feature>
<feature type="repeat" description="TPR" evidence="8">
    <location>
        <begin position="456"/>
        <end position="489"/>
    </location>
</feature>
<dbReference type="InterPro" id="IPR019734">
    <property type="entry name" value="TPR_rpt"/>
</dbReference>
<dbReference type="Gene3D" id="3.90.176.10">
    <property type="entry name" value="Toxin ADP-ribosyltransferase, Chain A, domain 1"/>
    <property type="match status" value="1"/>
</dbReference>
<dbReference type="PANTHER" id="PTHR45641:SF1">
    <property type="entry name" value="AAA+ ATPASE DOMAIN-CONTAINING PROTEIN"/>
    <property type="match status" value="1"/>
</dbReference>
<reference evidence="12" key="1">
    <citation type="submission" date="2021-02" db="EMBL/GenBank/DDBJ databases">
        <authorList>
            <person name="Nowell W R."/>
        </authorList>
    </citation>
    <scope>NUCLEOTIDE SEQUENCE</scope>
</reference>
<evidence type="ECO:0000313" key="11">
    <source>
        <dbReference type="EMBL" id="CAF1227269.1"/>
    </source>
</evidence>
<feature type="repeat" description="TPR" evidence="8">
    <location>
        <begin position="834"/>
        <end position="867"/>
    </location>
</feature>
<dbReference type="EMBL" id="CAJOAZ010000733">
    <property type="protein sequence ID" value="CAF3704673.1"/>
    <property type="molecule type" value="Genomic_DNA"/>
</dbReference>
<dbReference type="PROSITE" id="PS50005">
    <property type="entry name" value="TPR"/>
    <property type="match status" value="11"/>
</dbReference>
<feature type="repeat" description="TPR" evidence="8">
    <location>
        <begin position="708"/>
        <end position="741"/>
    </location>
</feature>
<dbReference type="Gene3D" id="1.25.40.10">
    <property type="entry name" value="Tetratricopeptide repeat domain"/>
    <property type="match status" value="4"/>
</dbReference>
<dbReference type="GO" id="GO:0106274">
    <property type="term" value="F:NAD+-protein-arginine ADP-ribosyltransferase activity"/>
    <property type="evidence" value="ECO:0007669"/>
    <property type="project" value="UniProtKB-EC"/>
</dbReference>
<keyword evidence="4" id="KW-0548">Nucleotidyltransferase</keyword>
<dbReference type="SMART" id="SM00028">
    <property type="entry name" value="TPR"/>
    <property type="match status" value="11"/>
</dbReference>
<comment type="caution">
    <text evidence="12">The sequence shown here is derived from an EMBL/GenBank/DDBJ whole genome shotgun (WGS) entry which is preliminary data.</text>
</comment>
<sequence>MGAQKSKQKLITTSKSTASSNIRQSRRHMAQNYLLVWVDASIDQANKDCKKTLTQLNNVVNDVNICIKPSQCIQLLSQIDNERAFVITSGSLGQHLVPEIHGMPQLDAIYILCGNKCRHQGWAQNWTKIKGVHTNIKEICHALQLAIKQCDQDAIAVSFLTMNEMASTHNLNQLEPNFMYTQILKDILLNMKHNEEAIKYFITYCRRHDCVSSININRFEKEYHAQLAVWWYTFPSNIYSILNNALRTLDADAIITMGFFLSDLHQQIQQLYEQQFSAYGGESFVVYRGQGIMRADFEKLQKTKGGLMSFNNFLSTSKDKEVSLEYAECASTKPDTVGILFIMFIDPCLKSTPFASIKGMSYFKGEEEILFSMHTVFRVGSVKQIDNKNTLYQVELQLTSDDDQQLRTLTDWIREEASGTGWKRLGELLLHIGQFKKAEYVYCVLLEQACDEDERTLYYNQLGLVHANQGDNEKAIWYYEQKLEIQQKTIPSNHPSLATSYNNIGGVFGSMGEYSKALSFYEKALEIRQKTLPSDQPLLAISYNNIGSMYNNMGEYSKALSFYERALEIRKNTLPSNHPSLATSYNNIGLLYSNLGEYSEALSSHEKALDIQQKSLPSNHSSLAASYNNIGTVYDKMGEYSKALSSHEKALEIQQKTLPSTHPHLATSYNNIGLVYEEMGKYLKALSSHEKALEIQQKNLASNHPLLATSYNNIGIAYNSMEQYSKALSSHEKALEIRQKTLPLNHPDLATSYSNIACVYYDRKDYSRALSFYEKALEIQQKALHSNHPSLSTSYNNIGGVYNNMGEYSKALSSHEKALEIREKTYPSNHPDLATSYNNSGIVYYNMKDYSKALSFFEKALVIYQNKLSPNHSSLATSYNNIGFVYKNMKDYSKALSYLECALDIRQRALPPTHPDIKVVKETIEIVKEEMKNIL</sequence>
<evidence type="ECO:0000256" key="4">
    <source>
        <dbReference type="ARBA" id="ARBA00022695"/>
    </source>
</evidence>
<feature type="region of interest" description="Disordered" evidence="10">
    <location>
        <begin position="1"/>
        <end position="22"/>
    </location>
</feature>
<keyword evidence="6 8" id="KW-0802">TPR repeat</keyword>
<evidence type="ECO:0000256" key="8">
    <source>
        <dbReference type="PROSITE-ProRule" id="PRU00339"/>
    </source>
</evidence>
<organism evidence="12 13">
    <name type="scientific">Adineta steineri</name>
    <dbReference type="NCBI Taxonomy" id="433720"/>
    <lineage>
        <taxon>Eukaryota</taxon>
        <taxon>Metazoa</taxon>
        <taxon>Spiralia</taxon>
        <taxon>Gnathifera</taxon>
        <taxon>Rotifera</taxon>
        <taxon>Eurotatoria</taxon>
        <taxon>Bdelloidea</taxon>
        <taxon>Adinetida</taxon>
        <taxon>Adinetidae</taxon>
        <taxon>Adineta</taxon>
    </lineage>
</organism>
<dbReference type="SUPFAM" id="SSF56399">
    <property type="entry name" value="ADP-ribosylation"/>
    <property type="match status" value="1"/>
</dbReference>
<comment type="similarity">
    <text evidence="1 9">Belongs to the Arg-specific ADP-ribosyltransferase family.</text>
</comment>
<dbReference type="InterPro" id="IPR000768">
    <property type="entry name" value="ART"/>
</dbReference>
<dbReference type="SUPFAM" id="SSF48452">
    <property type="entry name" value="TPR-like"/>
    <property type="match status" value="3"/>
</dbReference>
<keyword evidence="9" id="KW-0521">NADP</keyword>